<evidence type="ECO:0008006" key="3">
    <source>
        <dbReference type="Google" id="ProtNLM"/>
    </source>
</evidence>
<proteinExistence type="predicted"/>
<dbReference type="KEGG" id="hir:HETIRDRAFT_54561"/>
<evidence type="ECO:0000313" key="2">
    <source>
        <dbReference type="Proteomes" id="UP000030671"/>
    </source>
</evidence>
<dbReference type="OrthoDB" id="3202009at2759"/>
<organism evidence="1 2">
    <name type="scientific">Heterobasidion irregulare (strain TC 32-1)</name>
    <dbReference type="NCBI Taxonomy" id="747525"/>
    <lineage>
        <taxon>Eukaryota</taxon>
        <taxon>Fungi</taxon>
        <taxon>Dikarya</taxon>
        <taxon>Basidiomycota</taxon>
        <taxon>Agaricomycotina</taxon>
        <taxon>Agaricomycetes</taxon>
        <taxon>Russulales</taxon>
        <taxon>Bondarzewiaceae</taxon>
        <taxon>Heterobasidion</taxon>
        <taxon>Heterobasidion annosum species complex</taxon>
    </lineage>
</organism>
<dbReference type="AlphaFoldDB" id="W4KBS1"/>
<reference evidence="1 2" key="1">
    <citation type="journal article" date="2012" name="New Phytol.">
        <title>Insight into trade-off between wood decay and parasitism from the genome of a fungal forest pathogen.</title>
        <authorList>
            <person name="Olson A."/>
            <person name="Aerts A."/>
            <person name="Asiegbu F."/>
            <person name="Belbahri L."/>
            <person name="Bouzid O."/>
            <person name="Broberg A."/>
            <person name="Canback B."/>
            <person name="Coutinho P.M."/>
            <person name="Cullen D."/>
            <person name="Dalman K."/>
            <person name="Deflorio G."/>
            <person name="van Diepen L.T."/>
            <person name="Dunand C."/>
            <person name="Duplessis S."/>
            <person name="Durling M."/>
            <person name="Gonthier P."/>
            <person name="Grimwood J."/>
            <person name="Fossdal C.G."/>
            <person name="Hansson D."/>
            <person name="Henrissat B."/>
            <person name="Hietala A."/>
            <person name="Himmelstrand K."/>
            <person name="Hoffmeister D."/>
            <person name="Hogberg N."/>
            <person name="James T.Y."/>
            <person name="Karlsson M."/>
            <person name="Kohler A."/>
            <person name="Kues U."/>
            <person name="Lee Y.H."/>
            <person name="Lin Y.C."/>
            <person name="Lind M."/>
            <person name="Lindquist E."/>
            <person name="Lombard V."/>
            <person name="Lucas S."/>
            <person name="Lunden K."/>
            <person name="Morin E."/>
            <person name="Murat C."/>
            <person name="Park J."/>
            <person name="Raffaello T."/>
            <person name="Rouze P."/>
            <person name="Salamov A."/>
            <person name="Schmutz J."/>
            <person name="Solheim H."/>
            <person name="Stahlberg J."/>
            <person name="Velez H."/>
            <person name="de Vries R.P."/>
            <person name="Wiebenga A."/>
            <person name="Woodward S."/>
            <person name="Yakovlev I."/>
            <person name="Garbelotto M."/>
            <person name="Martin F."/>
            <person name="Grigoriev I.V."/>
            <person name="Stenlid J."/>
        </authorList>
    </citation>
    <scope>NUCLEOTIDE SEQUENCE [LARGE SCALE GENOMIC DNA]</scope>
    <source>
        <strain evidence="1 2">TC 32-1</strain>
    </source>
</reference>
<feature type="non-terminal residue" evidence="1">
    <location>
        <position position="1"/>
    </location>
</feature>
<dbReference type="HOGENOM" id="CLU_3019867_0_0_1"/>
<dbReference type="Proteomes" id="UP000030671">
    <property type="component" value="Unassembled WGS sequence"/>
</dbReference>
<protein>
    <recommendedName>
        <fullName evidence="3">Aspartic peptidase DDI1-type domain-containing protein</fullName>
    </recommendedName>
</protein>
<evidence type="ECO:0000313" key="1">
    <source>
        <dbReference type="EMBL" id="ETW83238.1"/>
    </source>
</evidence>
<sequence>ALRSIVPLVNHQQEVECIIDLGSQVIAMLEGICNELVLIYDPKIILNMQLANGKIN</sequence>
<keyword evidence="2" id="KW-1185">Reference proteome</keyword>
<accession>W4KBS1</accession>
<dbReference type="EMBL" id="KI925457">
    <property type="protein sequence ID" value="ETW83238.1"/>
    <property type="molecule type" value="Genomic_DNA"/>
</dbReference>
<dbReference type="InParanoid" id="W4KBS1"/>
<gene>
    <name evidence="1" type="ORF">HETIRDRAFT_54561</name>
</gene>
<name>W4KBS1_HETIT</name>
<dbReference type="RefSeq" id="XP_009544646.1">
    <property type="nucleotide sequence ID" value="XM_009546351.1"/>
</dbReference>
<dbReference type="GeneID" id="20678308"/>